<gene>
    <name evidence="3" type="ORF">SAMN04487771_101516</name>
</gene>
<feature type="compositionally biased region" description="Basic and acidic residues" evidence="1">
    <location>
        <begin position="20"/>
        <end position="33"/>
    </location>
</feature>
<accession>A0A1I0DZL2</accession>
<dbReference type="RefSeq" id="WP_074649240.1">
    <property type="nucleotide sequence ID" value="NZ_FOIL01000015.1"/>
</dbReference>
<keyword evidence="2" id="KW-1133">Transmembrane helix</keyword>
<reference evidence="3 4" key="1">
    <citation type="submission" date="2016-10" db="EMBL/GenBank/DDBJ databases">
        <authorList>
            <person name="de Groot N.N."/>
        </authorList>
    </citation>
    <scope>NUCLEOTIDE SEQUENCE [LARGE SCALE GENOMIC DNA]</scope>
    <source>
        <strain evidence="3 4">KH1P1</strain>
    </source>
</reference>
<keyword evidence="2" id="KW-0472">Membrane</keyword>
<proteinExistence type="predicted"/>
<keyword evidence="3" id="KW-0378">Hydrolase</keyword>
<dbReference type="AlphaFoldDB" id="A0A1I0DZL2"/>
<dbReference type="Proteomes" id="UP000199820">
    <property type="component" value="Unassembled WGS sequence"/>
</dbReference>
<dbReference type="PANTHER" id="PTHR37826:SF3">
    <property type="entry name" value="J DOMAIN-CONTAINING PROTEIN"/>
    <property type="match status" value="1"/>
</dbReference>
<keyword evidence="3" id="KW-0547">Nucleotide-binding</keyword>
<keyword evidence="3" id="KW-0347">Helicase</keyword>
<dbReference type="EMBL" id="FOIL01000015">
    <property type="protein sequence ID" value="SET37323.1"/>
    <property type="molecule type" value="Genomic_DNA"/>
</dbReference>
<sequence length="384" mass="42901">MDETTKTTETSGGYPDAGLEEPKEARQVEESNKKCPQCGAPLIFDPKSSRLKCEFCGYEEEIEEDREPDRPEVLDYEHSEETASTDWGLETRTVVCRSCGARSVYDVNAIAQVCPYCGSTQIVEAGDAEQNVMAPGGVIPFAVARKEAAGRFTRWINGKLFCPSQAKQSARPDAFQGVYLPYWSFDADSHSVYTGRYGRERTVHSSDGKKTQVVVDWHSTRGEFSLPVRDQIVCASTKNSQAMIRGVEPFRMEEAVVYKPDYLAGFTAERYTVRMKDAWTEAKDILESRMRSEAAGRIRSQHVCDRAEVTSIRTDYSGIGYRYILLPVWMSSFRYGDKVYRFVVNGQTGRVSGDTPVSALRVAAAILIGLAVAFILYYLINGGF</sequence>
<keyword evidence="2" id="KW-0812">Transmembrane</keyword>
<dbReference type="GO" id="GO:0004386">
    <property type="term" value="F:helicase activity"/>
    <property type="evidence" value="ECO:0007669"/>
    <property type="project" value="UniProtKB-KW"/>
</dbReference>
<dbReference type="Gene3D" id="2.20.28.30">
    <property type="entry name" value="RNA polymerase ii, chain L"/>
    <property type="match status" value="1"/>
</dbReference>
<dbReference type="PANTHER" id="PTHR37826">
    <property type="entry name" value="FLOTILLIN BAND_7_5 DOMAIN PROTEIN"/>
    <property type="match status" value="1"/>
</dbReference>
<name>A0A1I0DZL2_9FIRM</name>
<dbReference type="STRING" id="1526.SAMN02910262_02251"/>
<keyword evidence="3" id="KW-0067">ATP-binding</keyword>
<evidence type="ECO:0000313" key="4">
    <source>
        <dbReference type="Proteomes" id="UP000199820"/>
    </source>
</evidence>
<evidence type="ECO:0000256" key="2">
    <source>
        <dbReference type="SAM" id="Phobius"/>
    </source>
</evidence>
<protein>
    <submittedName>
        <fullName evidence="3">Replication restart DNA helicase PriA</fullName>
    </submittedName>
</protein>
<dbReference type="OrthoDB" id="3182597at2"/>
<dbReference type="eggNOG" id="COG1645">
    <property type="taxonomic scope" value="Bacteria"/>
</dbReference>
<feature type="region of interest" description="Disordered" evidence="1">
    <location>
        <begin position="1"/>
        <end position="38"/>
    </location>
</feature>
<evidence type="ECO:0000313" key="3">
    <source>
        <dbReference type="EMBL" id="SET37323.1"/>
    </source>
</evidence>
<evidence type="ECO:0000256" key="1">
    <source>
        <dbReference type="SAM" id="MobiDB-lite"/>
    </source>
</evidence>
<feature type="transmembrane region" description="Helical" evidence="2">
    <location>
        <begin position="359"/>
        <end position="380"/>
    </location>
</feature>
<organism evidence="3 4">
    <name type="scientific">[Clostridium] aminophilum</name>
    <dbReference type="NCBI Taxonomy" id="1526"/>
    <lineage>
        <taxon>Bacteria</taxon>
        <taxon>Bacillati</taxon>
        <taxon>Bacillota</taxon>
        <taxon>Clostridia</taxon>
        <taxon>Lachnospirales</taxon>
        <taxon>Lachnospiraceae</taxon>
    </lineage>
</organism>
<keyword evidence="4" id="KW-1185">Reference proteome</keyword>